<evidence type="ECO:0000256" key="2">
    <source>
        <dbReference type="ARBA" id="ARBA00005752"/>
    </source>
</evidence>
<dbReference type="InterPro" id="IPR051786">
    <property type="entry name" value="ASN_synthetase/amidase"/>
</dbReference>
<accession>A0A538TAE7</accession>
<dbReference type="SUPFAM" id="SSF56235">
    <property type="entry name" value="N-terminal nucleophile aminohydrolases (Ntn hydrolases)"/>
    <property type="match status" value="1"/>
</dbReference>
<dbReference type="CDD" id="cd01991">
    <property type="entry name" value="Asn_synthase_B_C"/>
    <property type="match status" value="1"/>
</dbReference>
<dbReference type="EMBL" id="VBOW01000013">
    <property type="protein sequence ID" value="TMQ60615.1"/>
    <property type="molecule type" value="Genomic_DNA"/>
</dbReference>
<feature type="binding site" evidence="9">
    <location>
        <position position="99"/>
    </location>
    <ligand>
        <name>L-glutamine</name>
        <dbReference type="ChEBI" id="CHEBI:58359"/>
    </ligand>
</feature>
<comment type="similarity">
    <text evidence="2">Belongs to the asparagine synthetase family.</text>
</comment>
<evidence type="ECO:0000256" key="1">
    <source>
        <dbReference type="ARBA" id="ARBA00005187"/>
    </source>
</evidence>
<reference evidence="11 12" key="1">
    <citation type="journal article" date="2019" name="Nat. Microbiol.">
        <title>Mediterranean grassland soil C-N compound turnover is dependent on rainfall and depth, and is mediated by genomically divergent microorganisms.</title>
        <authorList>
            <person name="Diamond S."/>
            <person name="Andeer P.F."/>
            <person name="Li Z."/>
            <person name="Crits-Christoph A."/>
            <person name="Burstein D."/>
            <person name="Anantharaman K."/>
            <person name="Lane K.R."/>
            <person name="Thomas B.C."/>
            <person name="Pan C."/>
            <person name="Northen T.R."/>
            <person name="Banfield J.F."/>
        </authorList>
    </citation>
    <scope>NUCLEOTIDE SEQUENCE [LARGE SCALE GENOMIC DNA]</scope>
    <source>
        <strain evidence="11">WS_6</strain>
    </source>
</reference>
<keyword evidence="6 8" id="KW-0315">Glutamine amidotransferase</keyword>
<dbReference type="PANTHER" id="PTHR43284:SF1">
    <property type="entry name" value="ASPARAGINE SYNTHETASE"/>
    <property type="match status" value="1"/>
</dbReference>
<organism evidence="11 12">
    <name type="scientific">Eiseniibacteriota bacterium</name>
    <dbReference type="NCBI Taxonomy" id="2212470"/>
    <lineage>
        <taxon>Bacteria</taxon>
        <taxon>Candidatus Eiseniibacteriota</taxon>
    </lineage>
</organism>
<dbReference type="GO" id="GO:0005829">
    <property type="term" value="C:cytosol"/>
    <property type="evidence" value="ECO:0007669"/>
    <property type="project" value="TreeGrafter"/>
</dbReference>
<dbReference type="Proteomes" id="UP000316852">
    <property type="component" value="Unassembled WGS sequence"/>
</dbReference>
<dbReference type="PIRSF" id="PIRSF001589">
    <property type="entry name" value="Asn_synthetase_glu-h"/>
    <property type="match status" value="1"/>
</dbReference>
<dbReference type="Gene3D" id="3.60.20.10">
    <property type="entry name" value="Glutamine Phosphoribosylpyrophosphate, subunit 1, domain 1"/>
    <property type="match status" value="1"/>
</dbReference>
<proteinExistence type="inferred from homology"/>
<name>A0A538TAE7_UNCEI</name>
<dbReference type="InterPro" id="IPR017932">
    <property type="entry name" value="GATase_2_dom"/>
</dbReference>
<evidence type="ECO:0000259" key="10">
    <source>
        <dbReference type="PROSITE" id="PS51278"/>
    </source>
</evidence>
<dbReference type="InterPro" id="IPR014729">
    <property type="entry name" value="Rossmann-like_a/b/a_fold"/>
</dbReference>
<dbReference type="CDD" id="cd00712">
    <property type="entry name" value="AsnB"/>
    <property type="match status" value="1"/>
</dbReference>
<keyword evidence="5 9" id="KW-0067">ATP-binding</keyword>
<feature type="active site" description="For GATase activity" evidence="8">
    <location>
        <position position="2"/>
    </location>
</feature>
<dbReference type="Pfam" id="PF13537">
    <property type="entry name" value="GATase_7"/>
    <property type="match status" value="1"/>
</dbReference>
<keyword evidence="8" id="KW-0028">Amino-acid biosynthesis</keyword>
<keyword evidence="8" id="KW-0061">Asparagine biosynthesis</keyword>
<evidence type="ECO:0000313" key="11">
    <source>
        <dbReference type="EMBL" id="TMQ60615.1"/>
    </source>
</evidence>
<evidence type="ECO:0000256" key="8">
    <source>
        <dbReference type="PIRSR" id="PIRSR001589-1"/>
    </source>
</evidence>
<dbReference type="EC" id="6.3.5.4" evidence="3"/>
<evidence type="ECO:0000256" key="5">
    <source>
        <dbReference type="ARBA" id="ARBA00022840"/>
    </source>
</evidence>
<evidence type="ECO:0000256" key="7">
    <source>
        <dbReference type="ARBA" id="ARBA00048741"/>
    </source>
</evidence>
<comment type="catalytic activity">
    <reaction evidence="7">
        <text>L-aspartate + L-glutamine + ATP + H2O = L-asparagine + L-glutamate + AMP + diphosphate + H(+)</text>
        <dbReference type="Rhea" id="RHEA:12228"/>
        <dbReference type="ChEBI" id="CHEBI:15377"/>
        <dbReference type="ChEBI" id="CHEBI:15378"/>
        <dbReference type="ChEBI" id="CHEBI:29985"/>
        <dbReference type="ChEBI" id="CHEBI:29991"/>
        <dbReference type="ChEBI" id="CHEBI:30616"/>
        <dbReference type="ChEBI" id="CHEBI:33019"/>
        <dbReference type="ChEBI" id="CHEBI:58048"/>
        <dbReference type="ChEBI" id="CHEBI:58359"/>
        <dbReference type="ChEBI" id="CHEBI:456215"/>
        <dbReference type="EC" id="6.3.5.4"/>
    </reaction>
</comment>
<evidence type="ECO:0000256" key="3">
    <source>
        <dbReference type="ARBA" id="ARBA00012737"/>
    </source>
</evidence>
<dbReference type="PANTHER" id="PTHR43284">
    <property type="entry name" value="ASPARAGINE SYNTHETASE (GLUTAMINE-HYDROLYZING)"/>
    <property type="match status" value="1"/>
</dbReference>
<dbReference type="InterPro" id="IPR033738">
    <property type="entry name" value="AsnB_N"/>
</dbReference>
<comment type="caution">
    <text evidence="11">The sequence shown here is derived from an EMBL/GenBank/DDBJ whole genome shotgun (WGS) entry which is preliminary data.</text>
</comment>
<dbReference type="Pfam" id="PF00733">
    <property type="entry name" value="Asn_synthase"/>
    <property type="match status" value="1"/>
</dbReference>
<dbReference type="InterPro" id="IPR006426">
    <property type="entry name" value="Asn_synth_AEB"/>
</dbReference>
<dbReference type="PROSITE" id="PS51278">
    <property type="entry name" value="GATASE_TYPE_2"/>
    <property type="match status" value="1"/>
</dbReference>
<dbReference type="GO" id="GO:0006529">
    <property type="term" value="P:asparagine biosynthetic process"/>
    <property type="evidence" value="ECO:0007669"/>
    <property type="project" value="UniProtKB-KW"/>
</dbReference>
<dbReference type="NCBIfam" id="TIGR01536">
    <property type="entry name" value="asn_synth_AEB"/>
    <property type="match status" value="1"/>
</dbReference>
<feature type="binding site" evidence="9">
    <location>
        <begin position="361"/>
        <end position="362"/>
    </location>
    <ligand>
        <name>ATP</name>
        <dbReference type="ChEBI" id="CHEBI:30616"/>
    </ligand>
</feature>
<evidence type="ECO:0000256" key="9">
    <source>
        <dbReference type="PIRSR" id="PIRSR001589-2"/>
    </source>
</evidence>
<protein>
    <recommendedName>
        <fullName evidence="3">asparagine synthase (glutamine-hydrolyzing)</fullName>
        <ecNumber evidence="3">6.3.5.4</ecNumber>
    </recommendedName>
</protein>
<dbReference type="InterPro" id="IPR029055">
    <property type="entry name" value="Ntn_hydrolases_N"/>
</dbReference>
<evidence type="ECO:0000256" key="6">
    <source>
        <dbReference type="ARBA" id="ARBA00022962"/>
    </source>
</evidence>
<gene>
    <name evidence="11" type="primary">asnB</name>
    <name evidence="11" type="ORF">E6K76_01060</name>
</gene>
<comment type="pathway">
    <text evidence="1">Amino-acid biosynthesis; L-asparagine biosynthesis; L-asparagine from L-aspartate (L-Gln route): step 1/1.</text>
</comment>
<dbReference type="Gene3D" id="3.40.50.620">
    <property type="entry name" value="HUPs"/>
    <property type="match status" value="2"/>
</dbReference>
<evidence type="ECO:0000313" key="12">
    <source>
        <dbReference type="Proteomes" id="UP000316852"/>
    </source>
</evidence>
<dbReference type="GO" id="GO:0004066">
    <property type="term" value="F:asparagine synthase (glutamine-hydrolyzing) activity"/>
    <property type="evidence" value="ECO:0007669"/>
    <property type="project" value="UniProtKB-EC"/>
</dbReference>
<dbReference type="GO" id="GO:0005524">
    <property type="term" value="F:ATP binding"/>
    <property type="evidence" value="ECO:0007669"/>
    <property type="project" value="UniProtKB-KW"/>
</dbReference>
<sequence>MCGIFGVVGEGAARFDRQRLRSYRRVQESRGPDSYGEYEDALCFLGHNRLRIIDLSERASQPMAAAGDQRQLVFNGEIYNYRSLRRDLECRHRFHSQSDTEVLLYLLQDYGVGALDRIEGMFAFAFWNRCDGSLLIARDRFGEKPLYYCEGPEYVGFASSVAALLHAGLAAPSLSPAGLFGVPWLGCPTFGRTPVRGVRSLKPAHYLVVKDGRAGQETSYWQASELSPFPPDTREEEVISTIDHLLRESVRDQLVADVPVGLFYSGGLDSSTIASYVREHCQRPLHTYSLVFDHLDYDESALAAEGAKFFAFDHTAVRIQHDDVLMQLPTFLDALDIPLADGLNTYLVAKAAHDAFTVSLSGVGGDEAFCGYSTFRYVKLLEQLRALHGVLPSWNGSRNEPISTATSWPARVMRYLAGGLTDPAAQYDVARAIYTFDELATLFTPEFIRGALDEESALPLLRDSLPQSEYRCGRTMSHVTRMELQRYLGPLLLPAIDVMSMRFSMEIRAPFLNRQLVEYLVRVPDEIKMPDLNRKRLLHRLMRGRLPEHVLRHRKRGFGLPLERWILEPGLRDIVTEVVASKRAAGRGIFQEAALKRALVSLDAYSTGERMHHQEFMRLWILYVIEEWIRRNCDD</sequence>
<dbReference type="SUPFAM" id="SSF52402">
    <property type="entry name" value="Adenine nucleotide alpha hydrolases-like"/>
    <property type="match status" value="1"/>
</dbReference>
<keyword evidence="11" id="KW-0436">Ligase</keyword>
<evidence type="ECO:0000256" key="4">
    <source>
        <dbReference type="ARBA" id="ARBA00022741"/>
    </source>
</evidence>
<keyword evidence="4 9" id="KW-0547">Nucleotide-binding</keyword>
<dbReference type="AlphaFoldDB" id="A0A538TAE7"/>
<dbReference type="InterPro" id="IPR001962">
    <property type="entry name" value="Asn_synthase"/>
</dbReference>
<feature type="domain" description="Glutamine amidotransferase type-2" evidence="10">
    <location>
        <begin position="2"/>
        <end position="212"/>
    </location>
</feature>